<dbReference type="RefSeq" id="WP_136125706.1">
    <property type="nucleotide sequence ID" value="NZ_CAJUGY010000009.1"/>
</dbReference>
<gene>
    <name evidence="1" type="ORF">D3M76_07920</name>
</gene>
<dbReference type="Proteomes" id="UP000310576">
    <property type="component" value="Unassembled WGS sequence"/>
</dbReference>
<name>A0A4S2PSI0_9PAST</name>
<protein>
    <submittedName>
        <fullName evidence="1">Phage tail protein</fullName>
    </submittedName>
</protein>
<dbReference type="InterPro" id="IPR009678">
    <property type="entry name" value="Phage_tail_completion_R"/>
</dbReference>
<sequence>MAAVKKMLYQQLTDFLLTKLPKRYHGKFYSWMENGKLVNQGRQVTDNGIEICHIQYDGILFFDEFPFKEISPAYLMALIQIWLNEHDYMRDILDNHETPFDIEIINDDVADMSFTISFQEPLTAIEDGNGELEIDGTRYTLSEIEIFTADEIDIEVEIDDPNKD</sequence>
<evidence type="ECO:0000313" key="2">
    <source>
        <dbReference type="Proteomes" id="UP000310576"/>
    </source>
</evidence>
<proteinExistence type="predicted"/>
<reference evidence="1 2" key="1">
    <citation type="journal article" date="2019" name="Vet. Microbiol.">
        <title>Development of multi locus sequence typing (MLST) of Rodentibacter pneumotropicus.</title>
        <authorList>
            <person name="Adhikary S."/>
            <person name="Bisgaard M."/>
            <person name="Boot R."/>
            <person name="Benga L."/>
            <person name="Nicklas W."/>
            <person name="Christensen H."/>
        </authorList>
    </citation>
    <scope>NUCLEOTIDE SEQUENCE [LARGE SCALE GENOMIC DNA]</scope>
    <source>
        <strain evidence="1 2">1596_07</strain>
    </source>
</reference>
<evidence type="ECO:0000313" key="1">
    <source>
        <dbReference type="EMBL" id="THA14241.1"/>
    </source>
</evidence>
<organism evidence="1 2">
    <name type="scientific">Rodentibacter pneumotropicus</name>
    <dbReference type="NCBI Taxonomy" id="758"/>
    <lineage>
        <taxon>Bacteria</taxon>
        <taxon>Pseudomonadati</taxon>
        <taxon>Pseudomonadota</taxon>
        <taxon>Gammaproteobacteria</taxon>
        <taxon>Pasteurellales</taxon>
        <taxon>Pasteurellaceae</taxon>
        <taxon>Rodentibacter</taxon>
    </lineage>
</organism>
<accession>A0A4S2PSI0</accession>
<dbReference type="AlphaFoldDB" id="A0A4S2PSI0"/>
<dbReference type="EMBL" id="QXNG01000075">
    <property type="protein sequence ID" value="THA14241.1"/>
    <property type="molecule type" value="Genomic_DNA"/>
</dbReference>
<comment type="caution">
    <text evidence="1">The sequence shown here is derived from an EMBL/GenBank/DDBJ whole genome shotgun (WGS) entry which is preliminary data.</text>
</comment>
<dbReference type="Pfam" id="PF06891">
    <property type="entry name" value="P2_Phage_GpR"/>
    <property type="match status" value="1"/>
</dbReference>